<evidence type="ECO:0000256" key="1">
    <source>
        <dbReference type="ARBA" id="ARBA00023012"/>
    </source>
</evidence>
<comment type="subcellular location">
    <subcellularLocation>
        <location evidence="2">Cytoplasm</location>
        <location evidence="2">Cytosol</location>
    </subcellularLocation>
    <subcellularLocation>
        <location evidence="2">Nucleus</location>
    </subcellularLocation>
</comment>
<dbReference type="GO" id="GO:0000160">
    <property type="term" value="P:phosphorelay signal transduction system"/>
    <property type="evidence" value="ECO:0007669"/>
    <property type="project" value="UniProtKB-UniRule"/>
</dbReference>
<dbReference type="GO" id="GO:0005634">
    <property type="term" value="C:nucleus"/>
    <property type="evidence" value="ECO:0007669"/>
    <property type="project" value="UniProtKB-SubCell"/>
</dbReference>
<dbReference type="OrthoDB" id="1673781at2759"/>
<sequence>MSCKMSSGVAERCDCHSEKKMGRWSRCGLAVLKLSGPKQVIGKWIVFSISTPFFPSIPYHLWHSPTTMENERLRQQAGLMRLSFLDQGYLNEQFIQLEELQDTEPGFVVEEVISLFYRDSPKYIFNIEQALKRKPIDFNTMESNMSQLRGSSARKQSTIDFIKINDYASKFHSNSSSIGAKMLMQMSLHLQNTCEAENAERCKKAVENLKMECEILEEKLQSYFHLSKQIGRSNGASGSKEEGTEGKDDYEDGGGQCGEKSSMNMDSNDIESYHRFPY</sequence>
<dbReference type="GO" id="GO:0043424">
    <property type="term" value="F:protein histidine kinase binding"/>
    <property type="evidence" value="ECO:0007669"/>
    <property type="project" value="UniProtKB-UniRule"/>
</dbReference>
<dbReference type="InterPro" id="IPR045871">
    <property type="entry name" value="AHP1-5/YPD1"/>
</dbReference>
<dbReference type="Proteomes" id="UP001141806">
    <property type="component" value="Unassembled WGS sequence"/>
</dbReference>
<proteinExistence type="predicted"/>
<comment type="function">
    <text evidence="2">Functions as a two-component phosphorelay mediators between cytokinin sensor histidine kinases and response regulators (B-type ARRs). Plays an important role in propagating cytokinin signal transduction.</text>
</comment>
<name>A0A9Q0JTJ9_9MAGN</name>
<feature type="coiled-coil region" evidence="3">
    <location>
        <begin position="199"/>
        <end position="226"/>
    </location>
</feature>
<evidence type="ECO:0000256" key="4">
    <source>
        <dbReference type="SAM" id="MobiDB-lite"/>
    </source>
</evidence>
<evidence type="ECO:0000313" key="6">
    <source>
        <dbReference type="Proteomes" id="UP001141806"/>
    </source>
</evidence>
<feature type="region of interest" description="Disordered" evidence="4">
    <location>
        <begin position="231"/>
        <end position="278"/>
    </location>
</feature>
<keyword evidence="3" id="KW-0175">Coiled coil</keyword>
<dbReference type="EMBL" id="JAMYWD010000012">
    <property type="protein sequence ID" value="KAJ4949985.1"/>
    <property type="molecule type" value="Genomic_DNA"/>
</dbReference>
<evidence type="ECO:0000256" key="3">
    <source>
        <dbReference type="SAM" id="Coils"/>
    </source>
</evidence>
<evidence type="ECO:0000313" key="5">
    <source>
        <dbReference type="EMBL" id="KAJ4949985.1"/>
    </source>
</evidence>
<accession>A0A9Q0JTJ9</accession>
<dbReference type="Gene3D" id="1.20.120.160">
    <property type="entry name" value="HPT domain"/>
    <property type="match status" value="2"/>
</dbReference>
<dbReference type="GO" id="GO:0009736">
    <property type="term" value="P:cytokinin-activated signaling pathway"/>
    <property type="evidence" value="ECO:0007669"/>
    <property type="project" value="UniProtKB-KW"/>
</dbReference>
<dbReference type="InterPro" id="IPR036641">
    <property type="entry name" value="HPT_dom_sf"/>
</dbReference>
<dbReference type="PANTHER" id="PTHR28242:SF43">
    <property type="entry name" value="HISTIDINE-CONTAINING PHOSPHOTRANSFER PROTEIN 4"/>
    <property type="match status" value="1"/>
</dbReference>
<dbReference type="AlphaFoldDB" id="A0A9Q0JTJ9"/>
<dbReference type="PANTHER" id="PTHR28242">
    <property type="entry name" value="PHOSPHORELAY INTERMEDIATE PROTEIN YPD1"/>
    <property type="match status" value="1"/>
</dbReference>
<comment type="caution">
    <text evidence="5">The sequence shown here is derived from an EMBL/GenBank/DDBJ whole genome shotgun (WGS) entry which is preliminary data.</text>
</comment>
<comment type="domain">
    <text evidence="2">Histidine-containing phosphotransfer domain (HPt) contains an active histidine that mediates the phosphotransfer.</text>
</comment>
<dbReference type="GO" id="GO:0005829">
    <property type="term" value="C:cytosol"/>
    <property type="evidence" value="ECO:0007669"/>
    <property type="project" value="UniProtKB-SubCell"/>
</dbReference>
<keyword evidence="6" id="KW-1185">Reference proteome</keyword>
<keyword evidence="1 2" id="KW-0902">Two-component regulatory system</keyword>
<gene>
    <name evidence="5" type="ORF">NE237_026817</name>
</gene>
<evidence type="ECO:0000256" key="2">
    <source>
        <dbReference type="RuleBase" id="RU369004"/>
    </source>
</evidence>
<keyword evidence="2" id="KW-0932">Cytokinin signaling pathway</keyword>
<organism evidence="5 6">
    <name type="scientific">Protea cynaroides</name>
    <dbReference type="NCBI Taxonomy" id="273540"/>
    <lineage>
        <taxon>Eukaryota</taxon>
        <taxon>Viridiplantae</taxon>
        <taxon>Streptophyta</taxon>
        <taxon>Embryophyta</taxon>
        <taxon>Tracheophyta</taxon>
        <taxon>Spermatophyta</taxon>
        <taxon>Magnoliopsida</taxon>
        <taxon>Proteales</taxon>
        <taxon>Proteaceae</taxon>
        <taxon>Protea</taxon>
    </lineage>
</organism>
<protein>
    <recommendedName>
        <fullName evidence="2">Histidine-containing phosphotransfer protein</fullName>
    </recommendedName>
</protein>
<dbReference type="GO" id="GO:0009927">
    <property type="term" value="F:histidine phosphotransfer kinase activity"/>
    <property type="evidence" value="ECO:0007669"/>
    <property type="project" value="UniProtKB-UniRule"/>
</dbReference>
<dbReference type="SUPFAM" id="SSF47226">
    <property type="entry name" value="Histidine-containing phosphotransfer domain, HPT domain"/>
    <property type="match status" value="1"/>
</dbReference>
<reference evidence="5" key="1">
    <citation type="journal article" date="2023" name="Plant J.">
        <title>The genome of the king protea, Protea cynaroides.</title>
        <authorList>
            <person name="Chang J."/>
            <person name="Duong T.A."/>
            <person name="Schoeman C."/>
            <person name="Ma X."/>
            <person name="Roodt D."/>
            <person name="Barker N."/>
            <person name="Li Z."/>
            <person name="Van de Peer Y."/>
            <person name="Mizrachi E."/>
        </authorList>
    </citation>
    <scope>NUCLEOTIDE SEQUENCE</scope>
    <source>
        <tissue evidence="5">Young leaves</tissue>
    </source>
</reference>